<dbReference type="EMBL" id="JBEDUW010000005">
    <property type="protein sequence ID" value="KAK9926981.1"/>
    <property type="molecule type" value="Genomic_DNA"/>
</dbReference>
<evidence type="ECO:0000256" key="1">
    <source>
        <dbReference type="SAM" id="MobiDB-lite"/>
    </source>
</evidence>
<sequence>MGNCMETYSQKQQEEDQMQQMQKGDECENEIRFVKESINSGKDGKVRVKIVLTKEELELLMLQLQDKGRKKSLEEVLEEIQKGRGKLVLAEEGWKPSLDSIMECPEVVEDMDRS</sequence>
<name>A0AAW1WTI7_RUBAR</name>
<dbReference type="PANTHER" id="PTHR35704:SF1">
    <property type="entry name" value="OS02G0254600 PROTEIN"/>
    <property type="match status" value="1"/>
</dbReference>
<dbReference type="PANTHER" id="PTHR35704">
    <property type="entry name" value="OS02G0254600 PROTEIN"/>
    <property type="match status" value="1"/>
</dbReference>
<evidence type="ECO:0000313" key="2">
    <source>
        <dbReference type="EMBL" id="KAK9926981.1"/>
    </source>
</evidence>
<accession>A0AAW1WTI7</accession>
<proteinExistence type="predicted"/>
<organism evidence="2 3">
    <name type="scientific">Rubus argutus</name>
    <name type="common">Southern blackberry</name>
    <dbReference type="NCBI Taxonomy" id="59490"/>
    <lineage>
        <taxon>Eukaryota</taxon>
        <taxon>Viridiplantae</taxon>
        <taxon>Streptophyta</taxon>
        <taxon>Embryophyta</taxon>
        <taxon>Tracheophyta</taxon>
        <taxon>Spermatophyta</taxon>
        <taxon>Magnoliopsida</taxon>
        <taxon>eudicotyledons</taxon>
        <taxon>Gunneridae</taxon>
        <taxon>Pentapetalae</taxon>
        <taxon>rosids</taxon>
        <taxon>fabids</taxon>
        <taxon>Rosales</taxon>
        <taxon>Rosaceae</taxon>
        <taxon>Rosoideae</taxon>
        <taxon>Rosoideae incertae sedis</taxon>
        <taxon>Rubus</taxon>
    </lineage>
</organism>
<keyword evidence="3" id="KW-1185">Reference proteome</keyword>
<reference evidence="2 3" key="1">
    <citation type="journal article" date="2023" name="G3 (Bethesda)">
        <title>A chromosome-length genome assembly and annotation of blackberry (Rubus argutus, cv. 'Hillquist').</title>
        <authorList>
            <person name="Bruna T."/>
            <person name="Aryal R."/>
            <person name="Dudchenko O."/>
            <person name="Sargent D.J."/>
            <person name="Mead D."/>
            <person name="Buti M."/>
            <person name="Cavallini A."/>
            <person name="Hytonen T."/>
            <person name="Andres J."/>
            <person name="Pham M."/>
            <person name="Weisz D."/>
            <person name="Mascagni F."/>
            <person name="Usai G."/>
            <person name="Natali L."/>
            <person name="Bassil N."/>
            <person name="Fernandez G.E."/>
            <person name="Lomsadze A."/>
            <person name="Armour M."/>
            <person name="Olukolu B."/>
            <person name="Poorten T."/>
            <person name="Britton C."/>
            <person name="Davik J."/>
            <person name="Ashrafi H."/>
            <person name="Aiden E.L."/>
            <person name="Borodovsky M."/>
            <person name="Worthington M."/>
        </authorList>
    </citation>
    <scope>NUCLEOTIDE SEQUENCE [LARGE SCALE GENOMIC DNA]</scope>
    <source>
        <strain evidence="2">PI 553951</strain>
    </source>
</reference>
<dbReference type="AlphaFoldDB" id="A0AAW1WTI7"/>
<feature type="region of interest" description="Disordered" evidence="1">
    <location>
        <begin position="1"/>
        <end position="25"/>
    </location>
</feature>
<evidence type="ECO:0000313" key="3">
    <source>
        <dbReference type="Proteomes" id="UP001457282"/>
    </source>
</evidence>
<dbReference type="Proteomes" id="UP001457282">
    <property type="component" value="Unassembled WGS sequence"/>
</dbReference>
<comment type="caution">
    <text evidence="2">The sequence shown here is derived from an EMBL/GenBank/DDBJ whole genome shotgun (WGS) entry which is preliminary data.</text>
</comment>
<protein>
    <submittedName>
        <fullName evidence="2">Uncharacterized protein</fullName>
    </submittedName>
</protein>
<gene>
    <name evidence="2" type="ORF">M0R45_024187</name>
</gene>